<sequence>MQVIDYKCPNCGSGMVYDSESGMLSCHSCGRQDNIETLPDPLAAANPTFTGDEAKEYHCNSCGAVILTEAETTATTCSFCGSGVVLGDRLTGKLAPAQVIPFAISKEEAMTTFRKWCRNGLLTPKGFMTADRIKGITGIYVPFWLYDLNNQIEVQAKATKVKSYTRGDYHITETSHFDVYRNIRLNYVKVPIDAAAKMNDELMDKLEPFPYNQLKSFKTPYLAGYIAEKYSYTDKELFPRVKEKISSYIDAYIQSTMSGYSSVNYTNKQIDTRSVRADYVLLPVWVVHYDYNRLEHTFAMNGQTGKVVGKPPISKAKVTAWFAGISGISLLSLKLISWSMGGGFW</sequence>
<dbReference type="AlphaFoldDB" id="A0A927C5F0"/>
<dbReference type="EMBL" id="JACXJA010000005">
    <property type="protein sequence ID" value="MBD2861144.1"/>
    <property type="molecule type" value="Genomic_DNA"/>
</dbReference>
<reference evidence="1" key="1">
    <citation type="submission" date="2020-09" db="EMBL/GenBank/DDBJ databases">
        <title>A novel bacterium of genus Paenibacillus, isolated from South China Sea.</title>
        <authorList>
            <person name="Huang H."/>
            <person name="Mo K."/>
            <person name="Hu Y."/>
        </authorList>
    </citation>
    <scope>NUCLEOTIDE SEQUENCE</scope>
    <source>
        <strain evidence="1">IB182363</strain>
    </source>
</reference>
<dbReference type="PANTHER" id="PTHR37826">
    <property type="entry name" value="FLOTILLIN BAND_7_5 DOMAIN PROTEIN"/>
    <property type="match status" value="1"/>
</dbReference>
<dbReference type="Proteomes" id="UP000639396">
    <property type="component" value="Unassembled WGS sequence"/>
</dbReference>
<accession>A0A927C5F0</accession>
<comment type="caution">
    <text evidence="1">The sequence shown here is derived from an EMBL/GenBank/DDBJ whole genome shotgun (WGS) entry which is preliminary data.</text>
</comment>
<name>A0A927C5F0_9BACL</name>
<evidence type="ECO:0000313" key="1">
    <source>
        <dbReference type="EMBL" id="MBD2861144.1"/>
    </source>
</evidence>
<evidence type="ECO:0000313" key="2">
    <source>
        <dbReference type="Proteomes" id="UP000639396"/>
    </source>
</evidence>
<dbReference type="PANTHER" id="PTHR37826:SF3">
    <property type="entry name" value="J DOMAIN-CONTAINING PROTEIN"/>
    <property type="match status" value="1"/>
</dbReference>
<proteinExistence type="predicted"/>
<protein>
    <submittedName>
        <fullName evidence="1">TFIIB-type zinc ribbon-containing protein</fullName>
    </submittedName>
</protein>
<keyword evidence="2" id="KW-1185">Reference proteome</keyword>
<organism evidence="1 2">
    <name type="scientific">Paenibacillus oceani</name>
    <dbReference type="NCBI Taxonomy" id="2772510"/>
    <lineage>
        <taxon>Bacteria</taxon>
        <taxon>Bacillati</taxon>
        <taxon>Bacillota</taxon>
        <taxon>Bacilli</taxon>
        <taxon>Bacillales</taxon>
        <taxon>Paenibacillaceae</taxon>
        <taxon>Paenibacillus</taxon>
    </lineage>
</organism>
<dbReference type="Gene3D" id="2.20.28.30">
    <property type="entry name" value="RNA polymerase ii, chain L"/>
    <property type="match status" value="1"/>
</dbReference>
<gene>
    <name evidence="1" type="ORF">IDH45_03965</name>
</gene>
<dbReference type="RefSeq" id="WP_190924916.1">
    <property type="nucleotide sequence ID" value="NZ_JACXJA010000005.1"/>
</dbReference>